<reference evidence="2" key="1">
    <citation type="submission" date="2021-02" db="EMBL/GenBank/DDBJ databases">
        <authorList>
            <person name="Nowell W R."/>
        </authorList>
    </citation>
    <scope>NUCLEOTIDE SEQUENCE</scope>
</reference>
<dbReference type="Proteomes" id="UP000663882">
    <property type="component" value="Unassembled WGS sequence"/>
</dbReference>
<dbReference type="PANTHER" id="PTHR31061:SF24">
    <property type="entry name" value="LD22376P"/>
    <property type="match status" value="1"/>
</dbReference>
<gene>
    <name evidence="2" type="ORF">RFH988_LOCUS20602</name>
</gene>
<proteinExistence type="predicted"/>
<feature type="transmembrane region" description="Helical" evidence="1">
    <location>
        <begin position="275"/>
        <end position="295"/>
    </location>
</feature>
<feature type="transmembrane region" description="Helical" evidence="1">
    <location>
        <begin position="576"/>
        <end position="597"/>
    </location>
</feature>
<comment type="caution">
    <text evidence="2">The sequence shown here is derived from an EMBL/GenBank/DDBJ whole genome shotgun (WGS) entry which is preliminary data.</text>
</comment>
<feature type="transmembrane region" description="Helical" evidence="1">
    <location>
        <begin position="362"/>
        <end position="381"/>
    </location>
</feature>
<keyword evidence="1" id="KW-0472">Membrane</keyword>
<accession>A0A814QX98</accession>
<protein>
    <recommendedName>
        <fullName evidence="4">Heparan-alpha-glucosaminide N-acetyltransferase</fullName>
    </recommendedName>
</protein>
<evidence type="ECO:0000256" key="1">
    <source>
        <dbReference type="SAM" id="Phobius"/>
    </source>
</evidence>
<evidence type="ECO:0000313" key="2">
    <source>
        <dbReference type="EMBL" id="CAF1125848.1"/>
    </source>
</evidence>
<dbReference type="AlphaFoldDB" id="A0A814QX98"/>
<organism evidence="2 3">
    <name type="scientific">Rotaria sordida</name>
    <dbReference type="NCBI Taxonomy" id="392033"/>
    <lineage>
        <taxon>Eukaryota</taxon>
        <taxon>Metazoa</taxon>
        <taxon>Spiralia</taxon>
        <taxon>Gnathifera</taxon>
        <taxon>Rotifera</taxon>
        <taxon>Eurotatoria</taxon>
        <taxon>Bdelloidea</taxon>
        <taxon>Philodinida</taxon>
        <taxon>Philodinidae</taxon>
        <taxon>Rotaria</taxon>
    </lineage>
</organism>
<dbReference type="PANTHER" id="PTHR31061">
    <property type="entry name" value="LD22376P"/>
    <property type="match status" value="1"/>
</dbReference>
<name>A0A814QX98_9BILA</name>
<feature type="transmembrane region" description="Helical" evidence="1">
    <location>
        <begin position="250"/>
        <end position="269"/>
    </location>
</feature>
<evidence type="ECO:0000313" key="3">
    <source>
        <dbReference type="Proteomes" id="UP000663882"/>
    </source>
</evidence>
<dbReference type="OrthoDB" id="2149840at2759"/>
<feature type="transmembrane region" description="Helical" evidence="1">
    <location>
        <begin position="307"/>
        <end position="328"/>
    </location>
</feature>
<keyword evidence="1" id="KW-0812">Transmembrane</keyword>
<evidence type="ECO:0008006" key="4">
    <source>
        <dbReference type="Google" id="ProtNLM"/>
    </source>
</evidence>
<dbReference type="EMBL" id="CAJNOO010001271">
    <property type="protein sequence ID" value="CAF1125848.1"/>
    <property type="molecule type" value="Genomic_DNA"/>
</dbReference>
<feature type="transmembrane region" description="Helical" evidence="1">
    <location>
        <begin position="142"/>
        <end position="164"/>
    </location>
</feature>
<feature type="transmembrane region" description="Helical" evidence="1">
    <location>
        <begin position="512"/>
        <end position="531"/>
    </location>
</feature>
<feature type="transmembrane region" description="Helical" evidence="1">
    <location>
        <begin position="474"/>
        <end position="492"/>
    </location>
</feature>
<keyword evidence="1" id="KW-1133">Transmembrane helix</keyword>
<feature type="transmembrane region" description="Helical" evidence="1">
    <location>
        <begin position="543"/>
        <end position="564"/>
    </location>
</feature>
<sequence>MKKSFYYLWIFLITIQEFLQYGQTQSINDDSLDPLSMDQAYLTISNKNYSNSITFMYNLIVCEKCNFEMLGDIVPCNSSQTVIINTTYAYDFQLFIESTNKTLQCSIKSYLFLEHGSYLFEMIEIAQNQDFCSIQQTKESSYYWLPIIIGMGIFLIFILFIQLWHRISHSRRFTRFLPNSMQQEIINNDFLTSLPKNPTTIANDPNDDIIRTLTTSSELPLVGSTRISNNSILITKILPKRLRSLDTFRGFSLMVMIFVNYGGGGYWFFNHSIWNGLTLADLVFPWFTWIMGLILQGGYSRWVYIRIFGILQRLALCYFFAAILVLIFDDKEDEPYSLQWPISADIQQPVRIELSNTLFHFWPQWLIILLVTLAWILITFIPKFDNCPRGYLGPGGKHEYGKYQNCTGGAAGYIDRFILRNSHMLNHPTCKEIYDTQIPYEPEGLLGTLTGILLCYLGVQAGHSFAHSTRIRRVCAHWLISGLICGSIGLLLSKGGHSDSWIPINKNLWSLSFIFVLSGLAFVILTILYLFIDVCKWFTGEPFLWLGMNSIIIFIGHEICSKTFPIQFQVEETTHAQLLAMHLYGVFFWTIIAGLMYRKKIFIAI</sequence>